<feature type="compositionally biased region" description="Low complexity" evidence="1">
    <location>
        <begin position="35"/>
        <end position="59"/>
    </location>
</feature>
<reference evidence="2" key="1">
    <citation type="submission" date="2023-04" db="EMBL/GenBank/DDBJ databases">
        <title>Black Yeasts Isolated from many extreme environments.</title>
        <authorList>
            <person name="Coleine C."/>
            <person name="Stajich J.E."/>
            <person name="Selbmann L."/>
        </authorList>
    </citation>
    <scope>NUCLEOTIDE SEQUENCE</scope>
    <source>
        <strain evidence="2">CCFEE 5312</strain>
    </source>
</reference>
<name>A0AAJ0G662_9PEZI</name>
<gene>
    <name evidence="2" type="ORF">LTR09_008547</name>
</gene>
<evidence type="ECO:0000256" key="1">
    <source>
        <dbReference type="SAM" id="MobiDB-lite"/>
    </source>
</evidence>
<comment type="caution">
    <text evidence="2">The sequence shown here is derived from an EMBL/GenBank/DDBJ whole genome shotgun (WGS) entry which is preliminary data.</text>
</comment>
<dbReference type="Proteomes" id="UP001271007">
    <property type="component" value="Unassembled WGS sequence"/>
</dbReference>
<feature type="region of interest" description="Disordered" evidence="1">
    <location>
        <begin position="26"/>
        <end position="68"/>
    </location>
</feature>
<accession>A0AAJ0G662</accession>
<organism evidence="2 3">
    <name type="scientific">Extremus antarcticus</name>
    <dbReference type="NCBI Taxonomy" id="702011"/>
    <lineage>
        <taxon>Eukaryota</taxon>
        <taxon>Fungi</taxon>
        <taxon>Dikarya</taxon>
        <taxon>Ascomycota</taxon>
        <taxon>Pezizomycotina</taxon>
        <taxon>Dothideomycetes</taxon>
        <taxon>Dothideomycetidae</taxon>
        <taxon>Mycosphaerellales</taxon>
        <taxon>Extremaceae</taxon>
        <taxon>Extremus</taxon>
    </lineage>
</organism>
<dbReference type="EMBL" id="JAWDJX010000034">
    <property type="protein sequence ID" value="KAK3050158.1"/>
    <property type="molecule type" value="Genomic_DNA"/>
</dbReference>
<dbReference type="AlphaFoldDB" id="A0AAJ0G662"/>
<protein>
    <submittedName>
        <fullName evidence="2">Uncharacterized protein</fullName>
    </submittedName>
</protein>
<keyword evidence="3" id="KW-1185">Reference proteome</keyword>
<evidence type="ECO:0000313" key="2">
    <source>
        <dbReference type="EMBL" id="KAK3050158.1"/>
    </source>
</evidence>
<sequence length="110" mass="12348">MGLIKTGIKVGAVYFVAKKGMEAYEKSKADKQHEQYSSQQQPRDQQQPQQYPHAQPSQQFEGPPRQLEGTFHQHWCNRQCGGKCVSAETLRSIGVDVAPAPQYDVKAPAY</sequence>
<proteinExistence type="predicted"/>
<evidence type="ECO:0000313" key="3">
    <source>
        <dbReference type="Proteomes" id="UP001271007"/>
    </source>
</evidence>